<proteinExistence type="predicted"/>
<keyword evidence="6" id="KW-1185">Reference proteome</keyword>
<evidence type="ECO:0000313" key="6">
    <source>
        <dbReference type="Proteomes" id="UP000313066"/>
    </source>
</evidence>
<dbReference type="InterPro" id="IPR037171">
    <property type="entry name" value="NagB/RpiA_transferase-like"/>
</dbReference>
<dbReference type="SMART" id="SM01134">
    <property type="entry name" value="DeoRC"/>
    <property type="match status" value="1"/>
</dbReference>
<evidence type="ECO:0000256" key="2">
    <source>
        <dbReference type="ARBA" id="ARBA00023125"/>
    </source>
</evidence>
<dbReference type="InterPro" id="IPR036388">
    <property type="entry name" value="WH-like_DNA-bd_sf"/>
</dbReference>
<dbReference type="PRINTS" id="PR00037">
    <property type="entry name" value="HTHLACR"/>
</dbReference>
<keyword evidence="3" id="KW-0804">Transcription</keyword>
<evidence type="ECO:0000256" key="3">
    <source>
        <dbReference type="ARBA" id="ARBA00023163"/>
    </source>
</evidence>
<reference evidence="5 6" key="1">
    <citation type="submission" date="2019-10" db="EMBL/GenBank/DDBJ databases">
        <title>Nonomuraea sp. nov., isolated from Phyllanthus amarus.</title>
        <authorList>
            <person name="Klykleung N."/>
            <person name="Tanasupawat S."/>
        </authorList>
    </citation>
    <scope>NUCLEOTIDE SEQUENCE [LARGE SCALE GENOMIC DNA]</scope>
    <source>
        <strain evidence="5 6">CR1-09</strain>
    </source>
</reference>
<dbReference type="PROSITE" id="PS51000">
    <property type="entry name" value="HTH_DEOR_2"/>
    <property type="match status" value="1"/>
</dbReference>
<keyword evidence="1" id="KW-0805">Transcription regulation</keyword>
<evidence type="ECO:0000313" key="5">
    <source>
        <dbReference type="EMBL" id="KAB8182583.1"/>
    </source>
</evidence>
<evidence type="ECO:0000256" key="1">
    <source>
        <dbReference type="ARBA" id="ARBA00023015"/>
    </source>
</evidence>
<organism evidence="5 6">
    <name type="scientific">Microbispora catharanthi</name>
    <dbReference type="NCBI Taxonomy" id="1712871"/>
    <lineage>
        <taxon>Bacteria</taxon>
        <taxon>Bacillati</taxon>
        <taxon>Actinomycetota</taxon>
        <taxon>Actinomycetes</taxon>
        <taxon>Streptosporangiales</taxon>
        <taxon>Streptosporangiaceae</taxon>
        <taxon>Microbispora</taxon>
    </lineage>
</organism>
<comment type="caution">
    <text evidence="5">The sequence shown here is derived from an EMBL/GenBank/DDBJ whole genome shotgun (WGS) entry which is preliminary data.</text>
</comment>
<evidence type="ECO:0000259" key="4">
    <source>
        <dbReference type="PROSITE" id="PS51000"/>
    </source>
</evidence>
<dbReference type="EMBL" id="VDMA02000013">
    <property type="protein sequence ID" value="KAB8182583.1"/>
    <property type="molecule type" value="Genomic_DNA"/>
</dbReference>
<name>A0A5N6BQ68_9ACTN</name>
<gene>
    <name evidence="5" type="ORF">FH610_024550</name>
</gene>
<dbReference type="SUPFAM" id="SSF100950">
    <property type="entry name" value="NagB/RpiA/CoA transferase-like"/>
    <property type="match status" value="1"/>
</dbReference>
<dbReference type="GO" id="GO:0003700">
    <property type="term" value="F:DNA-binding transcription factor activity"/>
    <property type="evidence" value="ECO:0007669"/>
    <property type="project" value="InterPro"/>
</dbReference>
<protein>
    <submittedName>
        <fullName evidence="5">DeoR family transcriptional regulator</fullName>
    </submittedName>
</protein>
<dbReference type="Proteomes" id="UP000313066">
    <property type="component" value="Unassembled WGS sequence"/>
</dbReference>
<dbReference type="SMART" id="SM00420">
    <property type="entry name" value="HTH_DEOR"/>
    <property type="match status" value="1"/>
</dbReference>
<dbReference type="AlphaFoldDB" id="A0A5N6BQ68"/>
<feature type="domain" description="HTH deoR-type" evidence="4">
    <location>
        <begin position="3"/>
        <end position="58"/>
    </location>
</feature>
<dbReference type="PANTHER" id="PTHR30363:SF44">
    <property type="entry name" value="AGA OPERON TRANSCRIPTIONAL REPRESSOR-RELATED"/>
    <property type="match status" value="1"/>
</dbReference>
<keyword evidence="2" id="KW-0238">DNA-binding</keyword>
<dbReference type="Pfam" id="PF00455">
    <property type="entry name" value="DeoRC"/>
    <property type="match status" value="1"/>
</dbReference>
<dbReference type="InterPro" id="IPR001034">
    <property type="entry name" value="DeoR_HTH"/>
</dbReference>
<dbReference type="GO" id="GO:0003677">
    <property type="term" value="F:DNA binding"/>
    <property type="evidence" value="ECO:0007669"/>
    <property type="project" value="UniProtKB-KW"/>
</dbReference>
<dbReference type="Gene3D" id="1.10.10.10">
    <property type="entry name" value="Winged helix-like DNA-binding domain superfamily/Winged helix DNA-binding domain"/>
    <property type="match status" value="1"/>
</dbReference>
<dbReference type="InterPro" id="IPR050313">
    <property type="entry name" value="Carb_Metab_HTH_regulators"/>
</dbReference>
<dbReference type="PANTHER" id="PTHR30363">
    <property type="entry name" value="HTH-TYPE TRANSCRIPTIONAL REGULATOR SRLR-RELATED"/>
    <property type="match status" value="1"/>
</dbReference>
<dbReference type="Gene3D" id="3.40.50.1360">
    <property type="match status" value="1"/>
</dbReference>
<sequence>MSRYERWNTLLELLAERGHLDVEETAEHLGVSPATVRRDFDELASQQLLTRTRGGASAHSVTYDLPLRYKVARHAPEKQRIGAAAAAMVPAGATVGLNGGTTLTEVGRALATRPDLNTDQRGPVVTVVTNALNIANELVLRPQIHVVTTGGSARPQSYELIGPIAAGMLERVALDLAILGVDALHLEHGASAHNEGEAAVNQIMASRAQQVVIVADSSKLGRRAFARICPVNQIDILVTDSAATEEQTAPFADAGVKVVRA</sequence>
<dbReference type="Pfam" id="PF08220">
    <property type="entry name" value="HTH_DeoR"/>
    <property type="match status" value="1"/>
</dbReference>
<dbReference type="InterPro" id="IPR014036">
    <property type="entry name" value="DeoR-like_C"/>
</dbReference>
<dbReference type="PROSITE" id="PS00894">
    <property type="entry name" value="HTH_DEOR_1"/>
    <property type="match status" value="1"/>
</dbReference>
<dbReference type="RefSeq" id="WP_139577124.1">
    <property type="nucleotide sequence ID" value="NZ_VDMA02000013.1"/>
</dbReference>
<accession>A0A5N6BQ68</accession>
<dbReference type="InterPro" id="IPR018356">
    <property type="entry name" value="Tscrpt_reg_HTH_DeoR_CS"/>
</dbReference>
<dbReference type="InterPro" id="IPR036390">
    <property type="entry name" value="WH_DNA-bd_sf"/>
</dbReference>
<dbReference type="SUPFAM" id="SSF46785">
    <property type="entry name" value="Winged helix' DNA-binding domain"/>
    <property type="match status" value="1"/>
</dbReference>